<gene>
    <name evidence="2" type="ORF">K402DRAFT_402078</name>
</gene>
<feature type="compositionally biased region" description="Low complexity" evidence="1">
    <location>
        <begin position="40"/>
        <end position="90"/>
    </location>
</feature>
<feature type="region of interest" description="Disordered" evidence="1">
    <location>
        <begin position="1"/>
        <end position="149"/>
    </location>
</feature>
<organism evidence="2 3">
    <name type="scientific">Aulographum hederae CBS 113979</name>
    <dbReference type="NCBI Taxonomy" id="1176131"/>
    <lineage>
        <taxon>Eukaryota</taxon>
        <taxon>Fungi</taxon>
        <taxon>Dikarya</taxon>
        <taxon>Ascomycota</taxon>
        <taxon>Pezizomycotina</taxon>
        <taxon>Dothideomycetes</taxon>
        <taxon>Pleosporomycetidae</taxon>
        <taxon>Aulographales</taxon>
        <taxon>Aulographaceae</taxon>
    </lineage>
</organism>
<feature type="compositionally biased region" description="Polar residues" evidence="1">
    <location>
        <begin position="26"/>
        <end position="39"/>
    </location>
</feature>
<sequence length="235" mass="25381">MPHQPLFSSRSTFQIHNRSLRRLKTALSSSSNPNNTANQTSSPIPTSAISTPPLSSASSASSEDSISTTSPLSHYRIPSSSRAASKSPSRGYRGSHVSSDDGGRSSSEVGSGLREEFYTPPLFPSTTSSSPSTTAPTNPTASSKAKLDDDDIFTPSSLFPTSFPSSSYNAKSRKRWQLSNYLVIRRRPSRLEQVHEEEKRVWGREMGVVLEPRVAPRVGLGGAVGGIWEVLEGRV</sequence>
<dbReference type="AlphaFoldDB" id="A0A6G1H890"/>
<proteinExistence type="predicted"/>
<dbReference type="EMBL" id="ML977145">
    <property type="protein sequence ID" value="KAF1989436.1"/>
    <property type="molecule type" value="Genomic_DNA"/>
</dbReference>
<dbReference type="Proteomes" id="UP000800041">
    <property type="component" value="Unassembled WGS sequence"/>
</dbReference>
<evidence type="ECO:0000313" key="3">
    <source>
        <dbReference type="Proteomes" id="UP000800041"/>
    </source>
</evidence>
<protein>
    <submittedName>
        <fullName evidence="2">Uncharacterized protein</fullName>
    </submittedName>
</protein>
<name>A0A6G1H890_9PEZI</name>
<evidence type="ECO:0000256" key="1">
    <source>
        <dbReference type="SAM" id="MobiDB-lite"/>
    </source>
</evidence>
<evidence type="ECO:0000313" key="2">
    <source>
        <dbReference type="EMBL" id="KAF1989436.1"/>
    </source>
</evidence>
<feature type="compositionally biased region" description="Low complexity" evidence="1">
    <location>
        <begin position="124"/>
        <end position="143"/>
    </location>
</feature>
<feature type="compositionally biased region" description="Polar residues" evidence="1">
    <location>
        <begin position="1"/>
        <end position="17"/>
    </location>
</feature>
<keyword evidence="3" id="KW-1185">Reference proteome</keyword>
<reference evidence="2" key="1">
    <citation type="journal article" date="2020" name="Stud. Mycol.">
        <title>101 Dothideomycetes genomes: a test case for predicting lifestyles and emergence of pathogens.</title>
        <authorList>
            <person name="Haridas S."/>
            <person name="Albert R."/>
            <person name="Binder M."/>
            <person name="Bloem J."/>
            <person name="Labutti K."/>
            <person name="Salamov A."/>
            <person name="Andreopoulos B."/>
            <person name="Baker S."/>
            <person name="Barry K."/>
            <person name="Bills G."/>
            <person name="Bluhm B."/>
            <person name="Cannon C."/>
            <person name="Castanera R."/>
            <person name="Culley D."/>
            <person name="Daum C."/>
            <person name="Ezra D."/>
            <person name="Gonzalez J."/>
            <person name="Henrissat B."/>
            <person name="Kuo A."/>
            <person name="Liang C."/>
            <person name="Lipzen A."/>
            <person name="Lutzoni F."/>
            <person name="Magnuson J."/>
            <person name="Mondo S."/>
            <person name="Nolan M."/>
            <person name="Ohm R."/>
            <person name="Pangilinan J."/>
            <person name="Park H.-J."/>
            <person name="Ramirez L."/>
            <person name="Alfaro M."/>
            <person name="Sun H."/>
            <person name="Tritt A."/>
            <person name="Yoshinaga Y."/>
            <person name="Zwiers L.-H."/>
            <person name="Turgeon B."/>
            <person name="Goodwin S."/>
            <person name="Spatafora J."/>
            <person name="Crous P."/>
            <person name="Grigoriev I."/>
        </authorList>
    </citation>
    <scope>NUCLEOTIDE SEQUENCE</scope>
    <source>
        <strain evidence="2">CBS 113979</strain>
    </source>
</reference>
<accession>A0A6G1H890</accession>